<feature type="non-terminal residue" evidence="1">
    <location>
        <position position="1"/>
    </location>
</feature>
<reference evidence="1 2" key="1">
    <citation type="journal article" date="2018" name="G3 (Bethesda)">
        <title>A High-Quality Reference Genome for the Invasive Mosquitofish Gambusia affinis Using a Chicago Library.</title>
        <authorList>
            <person name="Hoffberg S.L."/>
            <person name="Troendle N.J."/>
            <person name="Glenn T.C."/>
            <person name="Mahmud O."/>
            <person name="Louha S."/>
            <person name="Chalopin D."/>
            <person name="Bennetzen J.L."/>
            <person name="Mauricio R."/>
        </authorList>
    </citation>
    <scope>NUCLEOTIDE SEQUENCE [LARGE SCALE GENOMIC DNA]</scope>
    <source>
        <strain evidence="1">NE01/NJP1002.9</strain>
        <tissue evidence="1">Muscle</tissue>
    </source>
</reference>
<evidence type="ECO:0000313" key="2">
    <source>
        <dbReference type="Proteomes" id="UP000250572"/>
    </source>
</evidence>
<evidence type="ECO:0000313" key="1">
    <source>
        <dbReference type="EMBL" id="PWA28183.1"/>
    </source>
</evidence>
<dbReference type="GO" id="GO:0005634">
    <property type="term" value="C:nucleus"/>
    <property type="evidence" value="ECO:0007669"/>
    <property type="project" value="TreeGrafter"/>
</dbReference>
<dbReference type="Gene3D" id="2.60.120.650">
    <property type="entry name" value="Cupin"/>
    <property type="match status" value="1"/>
</dbReference>
<dbReference type="PANTHER" id="PTHR12480">
    <property type="entry name" value="ARGININE DEMETHYLASE AND LYSYL-HYDROXYLASE JMJD"/>
    <property type="match status" value="1"/>
</dbReference>
<dbReference type="GO" id="GO:0000987">
    <property type="term" value="F:cis-regulatory region sequence-specific DNA binding"/>
    <property type="evidence" value="ECO:0007669"/>
    <property type="project" value="TreeGrafter"/>
</dbReference>
<keyword evidence="2" id="KW-1185">Reference proteome</keyword>
<comment type="caution">
    <text evidence="1">The sequence shown here is derived from an EMBL/GenBank/DDBJ whole genome shotgun (WGS) entry which is preliminary data.</text>
</comment>
<dbReference type="InterPro" id="IPR050910">
    <property type="entry name" value="JMJD6_ArgDemeth/LysHydrox"/>
</dbReference>
<dbReference type="PANTHER" id="PTHR12480:SF21">
    <property type="entry name" value="JMJC DOMAIN-CONTAINING PROTEIN 8"/>
    <property type="match status" value="1"/>
</dbReference>
<protein>
    <submittedName>
        <fullName evidence="1">Uncharacterized protein</fullName>
    </submittedName>
</protein>
<dbReference type="SUPFAM" id="SSF51197">
    <property type="entry name" value="Clavaminate synthase-like"/>
    <property type="match status" value="1"/>
</dbReference>
<dbReference type="AlphaFoldDB" id="A0A315W8J9"/>
<dbReference type="EMBL" id="NHOQ01000910">
    <property type="protein sequence ID" value="PWA28183.1"/>
    <property type="molecule type" value="Genomic_DNA"/>
</dbReference>
<feature type="non-terminal residue" evidence="1">
    <location>
        <position position="281"/>
    </location>
</feature>
<dbReference type="Proteomes" id="UP000250572">
    <property type="component" value="Unassembled WGS sequence"/>
</dbReference>
<sequence>FAFSRPVIIRGVTNNTRFRVLCSRSGLLQEYGSLTIRLSTANTHSYRKVDVTFQDYVDQLLRPQDAAALGSGESDPSGSDPVPNPVLTRFLSSAETLYFFGDNNLTEWQNLLDRYRAPPYFLPGHSAAYSFGIAGQWEGIGLDRTYCGLQTAHEPPFGLISPGTGVPFHWHGPGFSEVIYGRKRWFLYPPDLEPRFHPNRTTLSWLTDTYPDLPEAEAPLECTVRPGEVSRPLFIQKFSFRVFLSVLTDSSLVRQVLYFPDRWWHATLNLDTSVFISTFLG</sequence>
<accession>A0A315W8J9</accession>
<organism evidence="1 2">
    <name type="scientific">Gambusia affinis</name>
    <name type="common">Western mosquitofish</name>
    <name type="synonym">Heterandria affinis</name>
    <dbReference type="NCBI Taxonomy" id="33528"/>
    <lineage>
        <taxon>Eukaryota</taxon>
        <taxon>Metazoa</taxon>
        <taxon>Chordata</taxon>
        <taxon>Craniata</taxon>
        <taxon>Vertebrata</taxon>
        <taxon>Euteleostomi</taxon>
        <taxon>Actinopterygii</taxon>
        <taxon>Neopterygii</taxon>
        <taxon>Teleostei</taxon>
        <taxon>Neoteleostei</taxon>
        <taxon>Acanthomorphata</taxon>
        <taxon>Ovalentaria</taxon>
        <taxon>Atherinomorphae</taxon>
        <taxon>Cyprinodontiformes</taxon>
        <taxon>Poeciliidae</taxon>
        <taxon>Poeciliinae</taxon>
        <taxon>Gambusia</taxon>
    </lineage>
</organism>
<proteinExistence type="predicted"/>
<name>A0A315W8J9_GAMAF</name>
<gene>
    <name evidence="1" type="ORF">CCH79_00020911</name>
</gene>